<evidence type="ECO:0000313" key="10">
    <source>
        <dbReference type="Proteomes" id="UP000593562"/>
    </source>
</evidence>
<dbReference type="InParanoid" id="A0A7J7DYR9"/>
<evidence type="ECO:0000256" key="7">
    <source>
        <dbReference type="SAM" id="MobiDB-lite"/>
    </source>
</evidence>
<evidence type="ECO:0000256" key="2">
    <source>
        <dbReference type="ARBA" id="ARBA00022448"/>
    </source>
</evidence>
<protein>
    <submittedName>
        <fullName evidence="9">THO complex subunit 4A</fullName>
    </submittedName>
</protein>
<keyword evidence="3" id="KW-0509">mRNA transport</keyword>
<dbReference type="InterPro" id="IPR000504">
    <property type="entry name" value="RRM_dom"/>
</dbReference>
<dbReference type="EMBL" id="JAAARO010000002">
    <property type="protein sequence ID" value="KAF5751477.1"/>
    <property type="molecule type" value="Genomic_DNA"/>
</dbReference>
<dbReference type="InterPro" id="IPR025715">
    <property type="entry name" value="FoP_C"/>
</dbReference>
<feature type="compositionally biased region" description="Low complexity" evidence="7">
    <location>
        <begin position="34"/>
        <end position="55"/>
    </location>
</feature>
<feature type="compositionally biased region" description="Gly residues" evidence="7">
    <location>
        <begin position="23"/>
        <end position="33"/>
    </location>
</feature>
<feature type="compositionally biased region" description="Basic residues" evidence="7">
    <location>
        <begin position="206"/>
        <end position="215"/>
    </location>
</feature>
<dbReference type="SMART" id="SM00360">
    <property type="entry name" value="RRM"/>
    <property type="match status" value="1"/>
</dbReference>
<dbReference type="Proteomes" id="UP000593562">
    <property type="component" value="Unassembled WGS sequence"/>
</dbReference>
<proteinExistence type="predicted"/>
<evidence type="ECO:0000256" key="6">
    <source>
        <dbReference type="PROSITE-ProRule" id="PRU00176"/>
    </source>
</evidence>
<dbReference type="InterPro" id="IPR035979">
    <property type="entry name" value="RBD_domain_sf"/>
</dbReference>
<dbReference type="PROSITE" id="PS50102">
    <property type="entry name" value="RRM"/>
    <property type="match status" value="1"/>
</dbReference>
<reference evidence="9 10" key="1">
    <citation type="journal article" date="2020" name="Nat. Commun.">
        <title>Genome of Tripterygium wilfordii and identification of cytochrome P450 involved in triptolide biosynthesis.</title>
        <authorList>
            <person name="Tu L."/>
            <person name="Su P."/>
            <person name="Zhang Z."/>
            <person name="Gao L."/>
            <person name="Wang J."/>
            <person name="Hu T."/>
            <person name="Zhou J."/>
            <person name="Zhang Y."/>
            <person name="Zhao Y."/>
            <person name="Liu Y."/>
            <person name="Song Y."/>
            <person name="Tong Y."/>
            <person name="Lu Y."/>
            <person name="Yang J."/>
            <person name="Xu C."/>
            <person name="Jia M."/>
            <person name="Peters R.J."/>
            <person name="Huang L."/>
            <person name="Gao W."/>
        </authorList>
    </citation>
    <scope>NUCLEOTIDE SEQUENCE [LARGE SCALE GENOMIC DNA]</scope>
    <source>
        <strain evidence="10">cv. XIE 37</strain>
        <tissue evidence="9">Leaf</tissue>
    </source>
</reference>
<feature type="region of interest" description="Disordered" evidence="7">
    <location>
        <begin position="1"/>
        <end position="61"/>
    </location>
</feature>
<feature type="region of interest" description="Disordered" evidence="7">
    <location>
        <begin position="168"/>
        <end position="241"/>
    </location>
</feature>
<feature type="compositionally biased region" description="Basic and acidic residues" evidence="7">
    <location>
        <begin position="216"/>
        <end position="241"/>
    </location>
</feature>
<dbReference type="GO" id="GO:0003729">
    <property type="term" value="F:mRNA binding"/>
    <property type="evidence" value="ECO:0007669"/>
    <property type="project" value="TreeGrafter"/>
</dbReference>
<dbReference type="FunFam" id="3.30.70.330:FF:000273">
    <property type="entry name" value="THO complex subunit 4"/>
    <property type="match status" value="1"/>
</dbReference>
<gene>
    <name evidence="9" type="ORF">HS088_TW02G00491</name>
</gene>
<keyword evidence="2" id="KW-0813">Transport</keyword>
<dbReference type="Pfam" id="PF13865">
    <property type="entry name" value="FoP_duplication"/>
    <property type="match status" value="1"/>
</dbReference>
<evidence type="ECO:0000256" key="1">
    <source>
        <dbReference type="ARBA" id="ARBA00004123"/>
    </source>
</evidence>
<feature type="domain" description="RRM" evidence="8">
    <location>
        <begin position="86"/>
        <end position="163"/>
    </location>
</feature>
<dbReference type="AlphaFoldDB" id="A0A7J7DYR9"/>
<dbReference type="GO" id="GO:0005634">
    <property type="term" value="C:nucleus"/>
    <property type="evidence" value="ECO:0007669"/>
    <property type="project" value="UniProtKB-SubCell"/>
</dbReference>
<evidence type="ECO:0000256" key="3">
    <source>
        <dbReference type="ARBA" id="ARBA00022816"/>
    </source>
</evidence>
<dbReference type="PANTHER" id="PTHR19965">
    <property type="entry name" value="RNA AND EXPORT FACTOR BINDING PROTEIN"/>
    <property type="match status" value="1"/>
</dbReference>
<name>A0A7J7DYR9_TRIWF</name>
<accession>A0A7J7DYR9</accession>
<dbReference type="GO" id="GO:0006406">
    <property type="term" value="P:mRNA export from nucleus"/>
    <property type="evidence" value="ECO:0007669"/>
    <property type="project" value="TreeGrafter"/>
</dbReference>
<dbReference type="PANTHER" id="PTHR19965:SF35">
    <property type="entry name" value="RNA ANNEALING PROTEIN YRA1"/>
    <property type="match status" value="1"/>
</dbReference>
<keyword evidence="4 6" id="KW-0694">RNA-binding</keyword>
<dbReference type="FunCoup" id="A0A7J7DYR9">
    <property type="interactions" value="4276"/>
</dbReference>
<evidence type="ECO:0000259" key="8">
    <source>
        <dbReference type="PROSITE" id="PS50102"/>
    </source>
</evidence>
<dbReference type="InterPro" id="IPR012677">
    <property type="entry name" value="Nucleotide-bd_a/b_plait_sf"/>
</dbReference>
<dbReference type="Pfam" id="PF00076">
    <property type="entry name" value="RRM_1"/>
    <property type="match status" value="1"/>
</dbReference>
<dbReference type="SUPFAM" id="SSF54928">
    <property type="entry name" value="RNA-binding domain, RBD"/>
    <property type="match status" value="1"/>
</dbReference>
<comment type="subcellular location">
    <subcellularLocation>
        <location evidence="1">Nucleus</location>
    </subcellularLocation>
</comment>
<dbReference type="Gene3D" id="3.30.70.330">
    <property type="match status" value="1"/>
</dbReference>
<dbReference type="InterPro" id="IPR051229">
    <property type="entry name" value="ALYREF_mRNA_export"/>
</dbReference>
<organism evidence="9 10">
    <name type="scientific">Tripterygium wilfordii</name>
    <name type="common">Thunder God vine</name>
    <dbReference type="NCBI Taxonomy" id="458696"/>
    <lineage>
        <taxon>Eukaryota</taxon>
        <taxon>Viridiplantae</taxon>
        <taxon>Streptophyta</taxon>
        <taxon>Embryophyta</taxon>
        <taxon>Tracheophyta</taxon>
        <taxon>Spermatophyta</taxon>
        <taxon>Magnoliopsida</taxon>
        <taxon>eudicotyledons</taxon>
        <taxon>Gunneridae</taxon>
        <taxon>Pentapetalae</taxon>
        <taxon>rosids</taxon>
        <taxon>fabids</taxon>
        <taxon>Celastrales</taxon>
        <taxon>Celastraceae</taxon>
        <taxon>Tripterygium</taxon>
    </lineage>
</organism>
<sequence>MSNSLDLSLDDIIKNSKKSGSGNARGRGRGSGPGPARRFPNRGANRAAPYAAAKAPETPWQHDMYTDPGMGYGVQAGRASSIETGTKLYISNLDYSVSNEDIKELFNEVGDLKRHSIHYDRSGRSKGTAEVVFSRRADALAAVKRYNNVQLDGKPMKIEIVGTNIATPAPPAGNGTFGNSNGVPRGGQGRGGAMSRLRRGGGGGRKSGRGRGRGRGRGEKVSSEDLDADLEKYHSEAMETS</sequence>
<evidence type="ECO:0000256" key="4">
    <source>
        <dbReference type="ARBA" id="ARBA00022884"/>
    </source>
</evidence>
<evidence type="ECO:0000313" key="9">
    <source>
        <dbReference type="EMBL" id="KAF5751477.1"/>
    </source>
</evidence>
<dbReference type="CDD" id="cd12680">
    <property type="entry name" value="RRM_THOC4"/>
    <property type="match status" value="1"/>
</dbReference>
<keyword evidence="5" id="KW-0539">Nucleus</keyword>
<keyword evidence="10" id="KW-1185">Reference proteome</keyword>
<evidence type="ECO:0000256" key="5">
    <source>
        <dbReference type="ARBA" id="ARBA00023242"/>
    </source>
</evidence>
<dbReference type="SMART" id="SM01218">
    <property type="entry name" value="FoP_duplication"/>
    <property type="match status" value="1"/>
</dbReference>
<comment type="caution">
    <text evidence="9">The sequence shown here is derived from an EMBL/GenBank/DDBJ whole genome shotgun (WGS) entry which is preliminary data.</text>
</comment>